<keyword evidence="3" id="KW-1185">Reference proteome</keyword>
<comment type="caution">
    <text evidence="2">The sequence shown here is derived from an EMBL/GenBank/DDBJ whole genome shotgun (WGS) entry which is preliminary data.</text>
</comment>
<dbReference type="InterPro" id="IPR021109">
    <property type="entry name" value="Peptidase_aspartic_dom_sf"/>
</dbReference>
<evidence type="ECO:0000313" key="3">
    <source>
        <dbReference type="Proteomes" id="UP000759298"/>
    </source>
</evidence>
<protein>
    <submittedName>
        <fullName evidence="2">Aspartyl protease family protein</fullName>
    </submittedName>
</protein>
<dbReference type="GO" id="GO:0008233">
    <property type="term" value="F:peptidase activity"/>
    <property type="evidence" value="ECO:0007669"/>
    <property type="project" value="UniProtKB-KW"/>
</dbReference>
<keyword evidence="2" id="KW-0645">Protease</keyword>
<dbReference type="GO" id="GO:0006508">
    <property type="term" value="P:proteolysis"/>
    <property type="evidence" value="ECO:0007669"/>
    <property type="project" value="UniProtKB-KW"/>
</dbReference>
<dbReference type="Proteomes" id="UP000759298">
    <property type="component" value="Unassembled WGS sequence"/>
</dbReference>
<dbReference type="InterPro" id="IPR036034">
    <property type="entry name" value="PDZ_sf"/>
</dbReference>
<evidence type="ECO:0000256" key="1">
    <source>
        <dbReference type="SAM" id="SignalP"/>
    </source>
</evidence>
<evidence type="ECO:0000313" key="2">
    <source>
        <dbReference type="EMBL" id="MBY8336877.1"/>
    </source>
</evidence>
<dbReference type="InterPro" id="IPR006311">
    <property type="entry name" value="TAT_signal"/>
</dbReference>
<dbReference type="Gene3D" id="2.40.70.10">
    <property type="entry name" value="Acid Proteases"/>
    <property type="match status" value="2"/>
</dbReference>
<sequence length="379" mass="40171">MIARRSFLATTAAMGAVALSPARLLAQSNTITIPIRLTDDRVLIDCLLNGQGPWPLVVDTGGSVGLMEQAMVDRLGLKTVGKSPLGLIGAHRVYDMVLVDELSLGGVVRQAGALFAATDHVNFIEDAVGSLAAGVVTTVDSELDFGASQLRLYPSGAPDRSDWTRVEDAFVLEGNRYGSSWMFAPVTIAGQAFPIGLDTGSPNELRLSGKALEKSGLWDSPRWAPGSPDGKGRIIRLPKIEFGGTVLTDLIATLTPKSPWTYFEHGLVGLPILRRFDIATRPSTKELFLRRNTLPAPAPEYNRAGMWIDRAGKDVKVAVVGPGSPAAVAGIVPGDRLVGADFQGLIAAMQGPAGTVLPLEVRSKAGGTRRIDLTLADFL</sequence>
<reference evidence="2 3" key="1">
    <citation type="submission" date="2021-07" db="EMBL/GenBank/DDBJ databases">
        <title>Alteriqipengyuania abyssalis NZ-12B nov, sp.nov isolated from deep sea sponge in pacific ocean.</title>
        <authorList>
            <person name="Tareen S."/>
            <person name="Wink J."/>
        </authorList>
    </citation>
    <scope>NUCLEOTIDE SEQUENCE [LARGE SCALE GENOMIC DNA]</scope>
    <source>
        <strain evidence="2 3">NZ-12B</strain>
    </source>
</reference>
<dbReference type="EMBL" id="JAHWXP010000002">
    <property type="protein sequence ID" value="MBY8336877.1"/>
    <property type="molecule type" value="Genomic_DNA"/>
</dbReference>
<organism evidence="2 3">
    <name type="scientific">Alteriqipengyuania abyssalis</name>
    <dbReference type="NCBI Taxonomy" id="2860200"/>
    <lineage>
        <taxon>Bacteria</taxon>
        <taxon>Pseudomonadati</taxon>
        <taxon>Pseudomonadota</taxon>
        <taxon>Alphaproteobacteria</taxon>
        <taxon>Sphingomonadales</taxon>
        <taxon>Erythrobacteraceae</taxon>
        <taxon>Alteriqipengyuania</taxon>
    </lineage>
</organism>
<dbReference type="Gene3D" id="2.30.42.10">
    <property type="match status" value="1"/>
</dbReference>
<feature type="chain" id="PRO_5047331036" evidence="1">
    <location>
        <begin position="27"/>
        <end position="379"/>
    </location>
</feature>
<name>A0ABS7PGD2_9SPHN</name>
<proteinExistence type="predicted"/>
<dbReference type="RefSeq" id="WP_222824488.1">
    <property type="nucleotide sequence ID" value="NZ_JAHWXP010000002.1"/>
</dbReference>
<accession>A0ABS7PGD2</accession>
<dbReference type="PROSITE" id="PS51318">
    <property type="entry name" value="TAT"/>
    <property type="match status" value="1"/>
</dbReference>
<dbReference type="Pfam" id="PF13650">
    <property type="entry name" value="Asp_protease_2"/>
    <property type="match status" value="1"/>
</dbReference>
<dbReference type="SUPFAM" id="SSF50156">
    <property type="entry name" value="PDZ domain-like"/>
    <property type="match status" value="1"/>
</dbReference>
<gene>
    <name evidence="2" type="ORF">KYN89_07430</name>
</gene>
<feature type="signal peptide" evidence="1">
    <location>
        <begin position="1"/>
        <end position="26"/>
    </location>
</feature>
<keyword evidence="1" id="KW-0732">Signal</keyword>
<keyword evidence="2" id="KW-0378">Hydrolase</keyword>